<evidence type="ECO:0000256" key="5">
    <source>
        <dbReference type="SAM" id="Phobius"/>
    </source>
</evidence>
<dbReference type="GO" id="GO:0016192">
    <property type="term" value="P:vesicle-mediated transport"/>
    <property type="evidence" value="ECO:0007669"/>
    <property type="project" value="InterPro"/>
</dbReference>
<dbReference type="Gene3D" id="1.20.5.110">
    <property type="match status" value="1"/>
</dbReference>
<organism evidence="7 8">
    <name type="scientific">Hippocampus comes</name>
    <name type="common">Tiger tail seahorse</name>
    <dbReference type="NCBI Taxonomy" id="109280"/>
    <lineage>
        <taxon>Eukaryota</taxon>
        <taxon>Metazoa</taxon>
        <taxon>Chordata</taxon>
        <taxon>Craniata</taxon>
        <taxon>Vertebrata</taxon>
        <taxon>Euteleostomi</taxon>
        <taxon>Actinopterygii</taxon>
        <taxon>Neopterygii</taxon>
        <taxon>Teleostei</taxon>
        <taxon>Neoteleostei</taxon>
        <taxon>Acanthomorphata</taxon>
        <taxon>Syngnathiaria</taxon>
        <taxon>Syngnathiformes</taxon>
        <taxon>Syngnathoidei</taxon>
        <taxon>Syngnathidae</taxon>
        <taxon>Hippocampus</taxon>
    </lineage>
</organism>
<feature type="coiled-coil region" evidence="4">
    <location>
        <begin position="35"/>
        <end position="62"/>
    </location>
</feature>
<dbReference type="PRINTS" id="PR00219">
    <property type="entry name" value="SYNAPTOBREVN"/>
</dbReference>
<evidence type="ECO:0000256" key="3">
    <source>
        <dbReference type="PROSITE-ProRule" id="PRU00290"/>
    </source>
</evidence>
<proteinExistence type="inferred from homology"/>
<dbReference type="AlphaFoldDB" id="A0A3Q2YNQ4"/>
<dbReference type="GeneTree" id="ENSGT00730000111371"/>
<evidence type="ECO:0000313" key="8">
    <source>
        <dbReference type="Proteomes" id="UP000264820"/>
    </source>
</evidence>
<dbReference type="SUPFAM" id="SSF58038">
    <property type="entry name" value="SNARE fusion complex"/>
    <property type="match status" value="1"/>
</dbReference>
<dbReference type="InterPro" id="IPR001388">
    <property type="entry name" value="Synaptobrevin-like"/>
</dbReference>
<evidence type="ECO:0000256" key="4">
    <source>
        <dbReference type="SAM" id="Coils"/>
    </source>
</evidence>
<reference evidence="7" key="1">
    <citation type="submission" date="2025-08" db="UniProtKB">
        <authorList>
            <consortium name="Ensembl"/>
        </authorList>
    </citation>
    <scope>IDENTIFICATION</scope>
</reference>
<accession>A0A3Q2YNQ4</accession>
<keyword evidence="3 4" id="KW-0175">Coiled coil</keyword>
<feature type="domain" description="V-SNARE coiled-coil homology" evidence="6">
    <location>
        <begin position="6"/>
        <end position="66"/>
    </location>
</feature>
<feature type="transmembrane region" description="Helical" evidence="5">
    <location>
        <begin position="72"/>
        <end position="93"/>
    </location>
</feature>
<reference evidence="7" key="2">
    <citation type="submission" date="2025-09" db="UniProtKB">
        <authorList>
            <consortium name="Ensembl"/>
        </authorList>
    </citation>
    <scope>IDENTIFICATION</scope>
</reference>
<dbReference type="Proteomes" id="UP000264820">
    <property type="component" value="Unplaced"/>
</dbReference>
<dbReference type="InterPro" id="IPR042855">
    <property type="entry name" value="V_SNARE_CC"/>
</dbReference>
<comment type="similarity">
    <text evidence="1">Belongs to the synaptobrevin family.</text>
</comment>
<dbReference type="InterPro" id="IPR016444">
    <property type="entry name" value="Synaptobrevin/VAMP"/>
</dbReference>
<dbReference type="PANTHER" id="PTHR45701">
    <property type="entry name" value="SYNAPTOBREVIN FAMILY MEMBER"/>
    <property type="match status" value="1"/>
</dbReference>
<dbReference type="Pfam" id="PF00957">
    <property type="entry name" value="Synaptobrevin"/>
    <property type="match status" value="1"/>
</dbReference>
<evidence type="ECO:0000259" key="6">
    <source>
        <dbReference type="PROSITE" id="PS50892"/>
    </source>
</evidence>
<keyword evidence="5" id="KW-0812">Transmembrane</keyword>
<dbReference type="Ensembl" id="ENSHCOT00000006602.1">
    <property type="protein sequence ID" value="ENSHCOP00000020269.1"/>
    <property type="gene ID" value="ENSHCOG00000006204.1"/>
</dbReference>
<dbReference type="GO" id="GO:0016020">
    <property type="term" value="C:membrane"/>
    <property type="evidence" value="ECO:0007669"/>
    <property type="project" value="InterPro"/>
</dbReference>
<dbReference type="OMA" id="VRCRIYL"/>
<comment type="subcellular location">
    <subcellularLocation>
        <location evidence="2">Endomembrane system</location>
        <topology evidence="2">Single-pass type IV membrane protein</topology>
    </subcellularLocation>
</comment>
<keyword evidence="5" id="KW-1133">Transmembrane helix</keyword>
<keyword evidence="5" id="KW-0472">Membrane</keyword>
<evidence type="ECO:0000256" key="1">
    <source>
        <dbReference type="ARBA" id="ARBA00008025"/>
    </source>
</evidence>
<sequence length="94" mass="10582">MNGKSRLQQAQDDAEEVKDIMLDNLSKVDERSGKLGDLEDRADELLRKSRAFEKKSNQVKEKTRWKNKKVKIALIAVAVVVALIVVGIIIYTAT</sequence>
<dbReference type="STRING" id="109280.ENSHCOP00000020269"/>
<evidence type="ECO:0000256" key="2">
    <source>
        <dbReference type="ARBA" id="ARBA00046280"/>
    </source>
</evidence>
<evidence type="ECO:0000313" key="7">
    <source>
        <dbReference type="Ensembl" id="ENSHCOP00000020269.1"/>
    </source>
</evidence>
<protein>
    <submittedName>
        <fullName evidence="7">Vesicle-associated membrane protein 5</fullName>
    </submittedName>
</protein>
<keyword evidence="8" id="KW-1185">Reference proteome</keyword>
<dbReference type="GO" id="GO:0012505">
    <property type="term" value="C:endomembrane system"/>
    <property type="evidence" value="ECO:0007669"/>
    <property type="project" value="UniProtKB-SubCell"/>
</dbReference>
<name>A0A3Q2YNQ4_HIPCM</name>
<dbReference type="PROSITE" id="PS50892">
    <property type="entry name" value="V_SNARE"/>
    <property type="match status" value="1"/>
</dbReference>